<accession>A0A2Z3JJD8</accession>
<dbReference type="InterPro" id="IPR008964">
    <property type="entry name" value="Invasin/intimin_cell_adhesion"/>
</dbReference>
<organism evidence="2 3">
    <name type="scientific">Deinococcus irradiatisoli</name>
    <dbReference type="NCBI Taxonomy" id="2202254"/>
    <lineage>
        <taxon>Bacteria</taxon>
        <taxon>Thermotogati</taxon>
        <taxon>Deinococcota</taxon>
        <taxon>Deinococci</taxon>
        <taxon>Deinococcales</taxon>
        <taxon>Deinococcaceae</taxon>
        <taxon>Deinococcus</taxon>
    </lineage>
</organism>
<evidence type="ECO:0000313" key="3">
    <source>
        <dbReference type="Proteomes" id="UP000245368"/>
    </source>
</evidence>
<evidence type="ECO:0000256" key="1">
    <source>
        <dbReference type="SAM" id="SignalP"/>
    </source>
</evidence>
<feature type="chain" id="PRO_5016315350" description="BIG2 domain-containing protein" evidence="1">
    <location>
        <begin position="23"/>
        <end position="321"/>
    </location>
</feature>
<gene>
    <name evidence="2" type="ORF">DKM44_01405</name>
</gene>
<dbReference type="SUPFAM" id="SSF49373">
    <property type="entry name" value="Invasin/intimin cell-adhesion fragments"/>
    <property type="match status" value="1"/>
</dbReference>
<proteinExistence type="predicted"/>
<dbReference type="EMBL" id="CP029494">
    <property type="protein sequence ID" value="AWN22058.1"/>
    <property type="molecule type" value="Genomic_DNA"/>
</dbReference>
<feature type="signal peptide" evidence="1">
    <location>
        <begin position="1"/>
        <end position="22"/>
    </location>
</feature>
<protein>
    <recommendedName>
        <fullName evidence="4">BIG2 domain-containing protein</fullName>
    </recommendedName>
</protein>
<keyword evidence="1" id="KW-0732">Signal</keyword>
<sequence length="321" mass="32573">MVKLLLPLLSLSLLLAACTTPAPPTPVKTVASVSVVGASTLKIGGPASLTATAKDSGGNALSGQTFTWTSSAPNVVSVDAGGTLTVKRLSATPVILSATDGDKVGTLSVTTYGLELTMGTFNSAPGSSDPKIGTAALVKFRAPGSATAINGSNAVQLSGPADVSDLKLQIGPVTGAQDYDWDASIQAAPVSGSYSAAVTVDGVNYTSSDTLNAASLLGGFQNGSFQLTGSTGYTLSGSFASGTTFFQPVLLDKVNSDAEPIFFDFKPIVSLPKSYSFSPAIPVSTYTPLIESFNQDYSSFAALTPEEFNLSVTVLPATSVN</sequence>
<reference evidence="2 3" key="1">
    <citation type="submission" date="2018-05" db="EMBL/GenBank/DDBJ databases">
        <title>Complete Genome Sequence of Deinococcus sp. strain 17bor-2.</title>
        <authorList>
            <person name="Srinivasan S."/>
        </authorList>
    </citation>
    <scope>NUCLEOTIDE SEQUENCE [LARGE SCALE GENOMIC DNA]</scope>
    <source>
        <strain evidence="2 3">17bor-2</strain>
    </source>
</reference>
<dbReference type="AlphaFoldDB" id="A0A2Z3JJD8"/>
<keyword evidence="3" id="KW-1185">Reference proteome</keyword>
<dbReference type="Proteomes" id="UP000245368">
    <property type="component" value="Chromosome"/>
</dbReference>
<dbReference type="PROSITE" id="PS51257">
    <property type="entry name" value="PROKAR_LIPOPROTEIN"/>
    <property type="match status" value="1"/>
</dbReference>
<evidence type="ECO:0008006" key="4">
    <source>
        <dbReference type="Google" id="ProtNLM"/>
    </source>
</evidence>
<dbReference type="KEGG" id="dez:DKM44_01405"/>
<evidence type="ECO:0000313" key="2">
    <source>
        <dbReference type="EMBL" id="AWN22058.1"/>
    </source>
</evidence>
<name>A0A2Z3JJD8_9DEIO</name>
<dbReference type="Gene3D" id="2.60.40.1080">
    <property type="match status" value="1"/>
</dbReference>